<reference evidence="3 4" key="2">
    <citation type="journal article" date="2003" name="DNA Res.">
        <title>Complete genome structure of Gloeobacter violaceus PCC 7421, a cyanobacterium that lacks thylakoids (supplement).</title>
        <authorList>
            <person name="Nakamura Y."/>
            <person name="Kaneko T."/>
            <person name="Sato S."/>
            <person name="Mimuro M."/>
            <person name="Miyashita H."/>
            <person name="Tsuchiya T."/>
            <person name="Sasamoto S."/>
            <person name="Watanabe A."/>
            <person name="Kawashima K."/>
            <person name="Kishida Y."/>
            <person name="Kiyokawa C."/>
            <person name="Kohara M."/>
            <person name="Matsumoto M."/>
            <person name="Matsuno A."/>
            <person name="Nakazaki N."/>
            <person name="Shimpo S."/>
            <person name="Takeuchi C."/>
            <person name="Yamada M."/>
            <person name="Tabata S."/>
        </authorList>
    </citation>
    <scope>NUCLEOTIDE SEQUENCE [LARGE SCALE GENOMIC DNA]</scope>
    <source>
        <strain evidence="4">ATCC 29082 / PCC 7421</strain>
    </source>
</reference>
<organism evidence="3 4">
    <name type="scientific">Gloeobacter violaceus (strain ATCC 29082 / PCC 7421)</name>
    <dbReference type="NCBI Taxonomy" id="251221"/>
    <lineage>
        <taxon>Bacteria</taxon>
        <taxon>Bacillati</taxon>
        <taxon>Cyanobacteriota</taxon>
        <taxon>Cyanophyceae</taxon>
        <taxon>Gloeobacterales</taxon>
        <taxon>Gloeobacteraceae</taxon>
        <taxon>Gloeobacter</taxon>
    </lineage>
</organism>
<feature type="domain" description="Putative restriction endonuclease" evidence="2">
    <location>
        <begin position="22"/>
        <end position="169"/>
    </location>
</feature>
<evidence type="ECO:0000256" key="1">
    <source>
        <dbReference type="SAM" id="MobiDB-lite"/>
    </source>
</evidence>
<sequence length="240" mass="27879">MYQPNQPADVIWPPTDLWSDEPPMESDWHRKQMQVLIDSLESHWHDRQDFYCSGNLTIYYSLTQRKSEDFRGPDFFVVLGCERRERRSWTVWQEGGRLPNVIAEILSDSTADIDRGLKKQIYQDVLRVPEYFWFDPQRFELCGFHLLEGRYVPLEATEAGWLWSGQLGLFFGALQGCLRLLTAAGAVIPTPAERAEAAQQRAEQAEQRAQVEKQRAGQERQRAERLAQRLREQGLDPDAP</sequence>
<dbReference type="CDD" id="cd06260">
    <property type="entry name" value="DUF820-like"/>
    <property type="match status" value="1"/>
</dbReference>
<dbReference type="Pfam" id="PF05685">
    <property type="entry name" value="Uma2"/>
    <property type="match status" value="1"/>
</dbReference>
<dbReference type="EMBL" id="BA000045">
    <property type="protein sequence ID" value="BAC88245.1"/>
    <property type="molecule type" value="Genomic_DNA"/>
</dbReference>
<dbReference type="InParanoid" id="Q7NNV4"/>
<dbReference type="PANTHER" id="PTHR33352:SF3">
    <property type="entry name" value="SLR1612 PROTEIN"/>
    <property type="match status" value="1"/>
</dbReference>
<dbReference type="InterPro" id="IPR008538">
    <property type="entry name" value="Uma2"/>
</dbReference>
<dbReference type="InterPro" id="IPR011335">
    <property type="entry name" value="Restrct_endonuc-II-like"/>
</dbReference>
<keyword evidence="4" id="KW-1185">Reference proteome</keyword>
<evidence type="ECO:0000313" key="3">
    <source>
        <dbReference type="EMBL" id="BAC88245.1"/>
    </source>
</evidence>
<dbReference type="HOGENOM" id="CLU_075279_1_0_3"/>
<dbReference type="PhylomeDB" id="Q7NNV4"/>
<accession>Q7NNV4</accession>
<dbReference type="PATRIC" id="fig|251221.4.peg.305"/>
<dbReference type="RefSeq" id="WP_011140308.1">
    <property type="nucleotide sequence ID" value="NC_005125.1"/>
</dbReference>
<dbReference type="Gene3D" id="3.90.1570.10">
    <property type="entry name" value="tt1808, chain A"/>
    <property type="match status" value="1"/>
</dbReference>
<dbReference type="InterPro" id="IPR012296">
    <property type="entry name" value="Nuclease_put_TT1808"/>
</dbReference>
<dbReference type="OrthoDB" id="557157at2"/>
<dbReference type="PANTHER" id="PTHR33352">
    <property type="entry name" value="SLR1095 PROTEIN"/>
    <property type="match status" value="1"/>
</dbReference>
<evidence type="ECO:0000259" key="2">
    <source>
        <dbReference type="Pfam" id="PF05685"/>
    </source>
</evidence>
<evidence type="ECO:0000313" key="4">
    <source>
        <dbReference type="Proteomes" id="UP000000557"/>
    </source>
</evidence>
<dbReference type="Proteomes" id="UP000000557">
    <property type="component" value="Chromosome"/>
</dbReference>
<feature type="compositionally biased region" description="Basic and acidic residues" evidence="1">
    <location>
        <begin position="203"/>
        <end position="234"/>
    </location>
</feature>
<proteinExistence type="predicted"/>
<dbReference type="EnsemblBacteria" id="BAC88245">
    <property type="protein sequence ID" value="BAC88245"/>
    <property type="gene ID" value="BAC88245"/>
</dbReference>
<dbReference type="SUPFAM" id="SSF52980">
    <property type="entry name" value="Restriction endonuclease-like"/>
    <property type="match status" value="1"/>
</dbReference>
<gene>
    <name evidence="3" type="ordered locus">gll0304</name>
</gene>
<protein>
    <submittedName>
        <fullName evidence="3">Gll0304 protein</fullName>
    </submittedName>
</protein>
<dbReference type="eggNOG" id="COG4636">
    <property type="taxonomic scope" value="Bacteria"/>
</dbReference>
<dbReference type="KEGG" id="gvi:gll0304"/>
<dbReference type="STRING" id="251221.gene:10757776"/>
<feature type="region of interest" description="Disordered" evidence="1">
    <location>
        <begin position="194"/>
        <end position="240"/>
    </location>
</feature>
<name>Q7NNV4_GLOVI</name>
<reference evidence="3 4" key="1">
    <citation type="journal article" date="2003" name="DNA Res.">
        <title>Complete genome structure of Gloeobacter violaceus PCC 7421, a cyanobacterium that lacks thylakoids.</title>
        <authorList>
            <person name="Nakamura Y."/>
            <person name="Kaneko T."/>
            <person name="Sato S."/>
            <person name="Mimuro M."/>
            <person name="Miyashita H."/>
            <person name="Tsuchiya T."/>
            <person name="Sasamoto S."/>
            <person name="Watanabe A."/>
            <person name="Kawashima K."/>
            <person name="Kishida Y."/>
            <person name="Kiyokawa C."/>
            <person name="Kohara M."/>
            <person name="Matsumoto M."/>
            <person name="Matsuno A."/>
            <person name="Nakazaki N."/>
            <person name="Shimpo S."/>
            <person name="Takeuchi C."/>
            <person name="Yamada M."/>
            <person name="Tabata S."/>
        </authorList>
    </citation>
    <scope>NUCLEOTIDE SEQUENCE [LARGE SCALE GENOMIC DNA]</scope>
    <source>
        <strain evidence="4">ATCC 29082 / PCC 7421</strain>
    </source>
</reference>
<dbReference type="AlphaFoldDB" id="Q7NNV4"/>